<sequence length="32" mass="3477">MSGDAKLDRTDADARLSQGQIEKRGSRTGRPC</sequence>
<reference evidence="2 3" key="1">
    <citation type="submission" date="2014-01" db="EMBL/GenBank/DDBJ databases">
        <authorList>
            <consortium name="DOE Joint Genome Institute"/>
            <person name="Anderson I."/>
            <person name="Huntemann M."/>
            <person name="Han J."/>
            <person name="Chen A."/>
            <person name="Kyrpides N."/>
            <person name="Mavromatis K."/>
            <person name="Markowitz V."/>
            <person name="Palaniappan K."/>
            <person name="Ivanova N."/>
            <person name="Schaumberg A."/>
            <person name="Pati A."/>
            <person name="Liolios K."/>
            <person name="Nordberg H.P."/>
            <person name="Cantor M.N."/>
            <person name="Hua S.X."/>
            <person name="Woyke T."/>
        </authorList>
    </citation>
    <scope>NUCLEOTIDE SEQUENCE [LARGE SCALE GENOMIC DNA]</scope>
    <source>
        <strain evidence="2 3">XH-48</strain>
    </source>
</reference>
<evidence type="ECO:0000256" key="1">
    <source>
        <dbReference type="SAM" id="MobiDB-lite"/>
    </source>
</evidence>
<accession>W0JUU2</accession>
<protein>
    <submittedName>
        <fullName evidence="2">Uncharacterized protein</fullName>
    </submittedName>
</protein>
<dbReference type="STRING" id="797299.HALLA_07620"/>
<feature type="compositionally biased region" description="Basic and acidic residues" evidence="1">
    <location>
        <begin position="1"/>
        <end position="14"/>
    </location>
</feature>
<keyword evidence="3" id="KW-1185">Reference proteome</keyword>
<feature type="region of interest" description="Disordered" evidence="1">
    <location>
        <begin position="1"/>
        <end position="32"/>
    </location>
</feature>
<evidence type="ECO:0000313" key="3">
    <source>
        <dbReference type="Proteomes" id="UP000019024"/>
    </source>
</evidence>
<dbReference type="Proteomes" id="UP000019024">
    <property type="component" value="Chromosome"/>
</dbReference>
<proteinExistence type="predicted"/>
<dbReference type="AlphaFoldDB" id="W0JUU2"/>
<gene>
    <name evidence="2" type="ORF">HALLA_07620</name>
</gene>
<evidence type="ECO:0000313" key="2">
    <source>
        <dbReference type="EMBL" id="AHG00788.1"/>
    </source>
</evidence>
<dbReference type="KEGG" id="hlr:HALLA_07620"/>
<dbReference type="EMBL" id="CP007055">
    <property type="protein sequence ID" value="AHG00788.1"/>
    <property type="molecule type" value="Genomic_DNA"/>
</dbReference>
<name>W0JUU2_9EURY</name>
<dbReference type="HOGENOM" id="CLU_3387419_0_0_2"/>
<organism evidence="2 3">
    <name type="scientific">Halostagnicola larsenii XH-48</name>
    <dbReference type="NCBI Taxonomy" id="797299"/>
    <lineage>
        <taxon>Archaea</taxon>
        <taxon>Methanobacteriati</taxon>
        <taxon>Methanobacteriota</taxon>
        <taxon>Stenosarchaea group</taxon>
        <taxon>Halobacteria</taxon>
        <taxon>Halobacteriales</taxon>
        <taxon>Natrialbaceae</taxon>
        <taxon>Halostagnicola</taxon>
    </lineage>
</organism>